<proteinExistence type="predicted"/>
<protein>
    <recommendedName>
        <fullName evidence="1">HIT-type domain-containing protein</fullName>
    </recommendedName>
</protein>
<dbReference type="InterPro" id="IPR007529">
    <property type="entry name" value="Znf_HIT"/>
</dbReference>
<evidence type="ECO:0000313" key="2">
    <source>
        <dbReference type="EMBL" id="KAK2177807.1"/>
    </source>
</evidence>
<evidence type="ECO:0000313" key="3">
    <source>
        <dbReference type="Proteomes" id="UP001209878"/>
    </source>
</evidence>
<comment type="caution">
    <text evidence="2">The sequence shown here is derived from an EMBL/GenBank/DDBJ whole genome shotgun (WGS) entry which is preliminary data.</text>
</comment>
<dbReference type="Proteomes" id="UP001209878">
    <property type="component" value="Unassembled WGS sequence"/>
</dbReference>
<dbReference type="Pfam" id="PF04438">
    <property type="entry name" value="zf-HIT"/>
    <property type="match status" value="1"/>
</dbReference>
<dbReference type="CDD" id="cd23021">
    <property type="entry name" value="zf-HIT_IN80B"/>
    <property type="match status" value="1"/>
</dbReference>
<dbReference type="EMBL" id="JAODUO010000577">
    <property type="protein sequence ID" value="KAK2177807.1"/>
    <property type="molecule type" value="Genomic_DNA"/>
</dbReference>
<dbReference type="InterPro" id="IPR029523">
    <property type="entry name" value="INO80B/Ies2"/>
</dbReference>
<gene>
    <name evidence="2" type="ORF">NP493_577g00005</name>
</gene>
<evidence type="ECO:0000259" key="1">
    <source>
        <dbReference type="Pfam" id="PF04438"/>
    </source>
</evidence>
<dbReference type="AlphaFoldDB" id="A0AAD9KUL0"/>
<name>A0AAD9KUL0_RIDPI</name>
<dbReference type="PANTHER" id="PTHR21561:SF12">
    <property type="entry name" value="INO80 COMPLEX SUBUNIT B"/>
    <property type="match status" value="1"/>
</dbReference>
<accession>A0AAD9KUL0</accession>
<dbReference type="GO" id="GO:0031011">
    <property type="term" value="C:Ino80 complex"/>
    <property type="evidence" value="ECO:0007669"/>
    <property type="project" value="InterPro"/>
</dbReference>
<dbReference type="GO" id="GO:0006338">
    <property type="term" value="P:chromatin remodeling"/>
    <property type="evidence" value="ECO:0007669"/>
    <property type="project" value="InterPro"/>
</dbReference>
<sequence length="107" mass="11525">MSCGLSPVFQLRSHRHLHQAPAVRYINSQHVISISLPPGLSFPMQQQVSLGPPKPAVKCGVPGCDSNKRYTCAKTGIPLCSLACYKKNLSLRLGGHTQDDTGHVTCS</sequence>
<dbReference type="PANTHER" id="PTHR21561">
    <property type="entry name" value="INO80 COMPLEX SUBUNIT B"/>
    <property type="match status" value="1"/>
</dbReference>
<dbReference type="Gene3D" id="3.30.60.190">
    <property type="match status" value="1"/>
</dbReference>
<organism evidence="2 3">
    <name type="scientific">Ridgeia piscesae</name>
    <name type="common">Tubeworm</name>
    <dbReference type="NCBI Taxonomy" id="27915"/>
    <lineage>
        <taxon>Eukaryota</taxon>
        <taxon>Metazoa</taxon>
        <taxon>Spiralia</taxon>
        <taxon>Lophotrochozoa</taxon>
        <taxon>Annelida</taxon>
        <taxon>Polychaeta</taxon>
        <taxon>Sedentaria</taxon>
        <taxon>Canalipalpata</taxon>
        <taxon>Sabellida</taxon>
        <taxon>Siboglinidae</taxon>
        <taxon>Ridgeia</taxon>
    </lineage>
</organism>
<reference evidence="2" key="1">
    <citation type="journal article" date="2023" name="Mol. Biol. Evol.">
        <title>Third-Generation Sequencing Reveals the Adaptive Role of the Epigenome in Three Deep-Sea Polychaetes.</title>
        <authorList>
            <person name="Perez M."/>
            <person name="Aroh O."/>
            <person name="Sun Y."/>
            <person name="Lan Y."/>
            <person name="Juniper S.K."/>
            <person name="Young C.R."/>
            <person name="Angers B."/>
            <person name="Qian P.Y."/>
        </authorList>
    </citation>
    <scope>NUCLEOTIDE SEQUENCE</scope>
    <source>
        <strain evidence="2">R07B-5</strain>
    </source>
</reference>
<keyword evidence="3" id="KW-1185">Reference proteome</keyword>
<feature type="domain" description="HIT-type" evidence="1">
    <location>
        <begin position="56"/>
        <end position="86"/>
    </location>
</feature>